<keyword evidence="7" id="KW-0547">Nucleotide-binding</keyword>
<dbReference type="InterPro" id="IPR040627">
    <property type="entry name" value="T3SS_ATPase_C"/>
</dbReference>
<evidence type="ECO:0000256" key="13">
    <source>
        <dbReference type="ARBA" id="ARBA00023065"/>
    </source>
</evidence>
<evidence type="ECO:0000256" key="6">
    <source>
        <dbReference type="ARBA" id="ARBA00022490"/>
    </source>
</evidence>
<evidence type="ECO:0000256" key="7">
    <source>
        <dbReference type="ARBA" id="ARBA00022741"/>
    </source>
</evidence>
<organism evidence="18">
    <name type="scientific">Mizugakiibacter sediminis</name>
    <dbReference type="NCBI Taxonomy" id="1475481"/>
    <lineage>
        <taxon>Bacteria</taxon>
        <taxon>Pseudomonadati</taxon>
        <taxon>Pseudomonadota</taxon>
        <taxon>Gammaproteobacteria</taxon>
        <taxon>Lysobacterales</taxon>
        <taxon>Rhodanobacteraceae</taxon>
        <taxon>Mizugakiibacter</taxon>
    </lineage>
</organism>
<dbReference type="AlphaFoldDB" id="A0A0K8QK91"/>
<dbReference type="GO" id="GO:0071973">
    <property type="term" value="P:bacterial-type flagellum-dependent cell motility"/>
    <property type="evidence" value="ECO:0007669"/>
    <property type="project" value="InterPro"/>
</dbReference>
<keyword evidence="12" id="KW-1278">Translocase</keyword>
<evidence type="ECO:0000256" key="8">
    <source>
        <dbReference type="ARBA" id="ARBA00022781"/>
    </source>
</evidence>
<dbReference type="InterPro" id="IPR020003">
    <property type="entry name" value="ATPase_a/bsu_AS"/>
</dbReference>
<dbReference type="GO" id="GO:0005737">
    <property type="term" value="C:cytoplasm"/>
    <property type="evidence" value="ECO:0007669"/>
    <property type="project" value="UniProtKB-SubCell"/>
</dbReference>
<evidence type="ECO:0000256" key="3">
    <source>
        <dbReference type="ARBA" id="ARBA00012473"/>
    </source>
</evidence>
<dbReference type="InterPro" id="IPR003593">
    <property type="entry name" value="AAA+_ATPase"/>
</dbReference>
<dbReference type="GO" id="GO:0005524">
    <property type="term" value="F:ATP binding"/>
    <property type="evidence" value="ECO:0007669"/>
    <property type="project" value="UniProtKB-KW"/>
</dbReference>
<dbReference type="RefSeq" id="WP_425478088.1">
    <property type="nucleotide sequence ID" value="NZ_DF970155.1"/>
</dbReference>
<dbReference type="InterPro" id="IPR000194">
    <property type="entry name" value="ATPase_F1/V1/A1_a/bsu_nucl-bd"/>
</dbReference>
<evidence type="ECO:0000256" key="9">
    <source>
        <dbReference type="ARBA" id="ARBA00022795"/>
    </source>
</evidence>
<dbReference type="InterPro" id="IPR050053">
    <property type="entry name" value="ATPase_alpha/beta_chains"/>
</dbReference>
<keyword evidence="5" id="KW-0813">Transport</keyword>
<dbReference type="CDD" id="cd18114">
    <property type="entry name" value="ATP-synt_flagellum-secretory_path_III_C"/>
    <property type="match status" value="1"/>
</dbReference>
<keyword evidence="14" id="KW-1006">Bacterial flagellum protein export</keyword>
<dbReference type="SMART" id="SM00382">
    <property type="entry name" value="AAA"/>
    <property type="match status" value="1"/>
</dbReference>
<dbReference type="Pfam" id="PF18269">
    <property type="entry name" value="T3SS_ATPase_C"/>
    <property type="match status" value="1"/>
</dbReference>
<dbReference type="EC" id="7.1.2.2" evidence="3"/>
<dbReference type="PANTHER" id="PTHR15184">
    <property type="entry name" value="ATP SYNTHASE"/>
    <property type="match status" value="1"/>
</dbReference>
<dbReference type="PANTHER" id="PTHR15184:SF81">
    <property type="entry name" value="FLAGELLUM-SPECIFIC ATP SYNTHASE"/>
    <property type="match status" value="1"/>
</dbReference>
<dbReference type="GO" id="GO:0044780">
    <property type="term" value="P:bacterial-type flagellum assembly"/>
    <property type="evidence" value="ECO:0007669"/>
    <property type="project" value="InterPro"/>
</dbReference>
<evidence type="ECO:0000256" key="5">
    <source>
        <dbReference type="ARBA" id="ARBA00022448"/>
    </source>
</evidence>
<dbReference type="GO" id="GO:0046933">
    <property type="term" value="F:proton-transporting ATP synthase activity, rotational mechanism"/>
    <property type="evidence" value="ECO:0007669"/>
    <property type="project" value="TreeGrafter"/>
</dbReference>
<dbReference type="Gene3D" id="3.40.50.12240">
    <property type="match status" value="1"/>
</dbReference>
<evidence type="ECO:0000256" key="1">
    <source>
        <dbReference type="ARBA" id="ARBA00004496"/>
    </source>
</evidence>
<dbReference type="InterPro" id="IPR020005">
    <property type="entry name" value="FliI_clade1"/>
</dbReference>
<keyword evidence="15" id="KW-0066">ATP synthesis</keyword>
<dbReference type="GO" id="GO:0016887">
    <property type="term" value="F:ATP hydrolysis activity"/>
    <property type="evidence" value="ECO:0007669"/>
    <property type="project" value="InterPro"/>
</dbReference>
<feature type="domain" description="AAA+ ATPase" evidence="17">
    <location>
        <begin position="172"/>
        <end position="356"/>
    </location>
</feature>
<protein>
    <recommendedName>
        <fullName evidence="4">Flagellum-specific ATP synthase</fullName>
        <ecNumber evidence="3">7.1.2.2</ecNumber>
    </recommendedName>
</protein>
<proteinExistence type="inferred from homology"/>
<dbReference type="Proteomes" id="UP000253740">
    <property type="component" value="Unassembled WGS sequence"/>
</dbReference>
<keyword evidence="11" id="KW-0653">Protein transport</keyword>
<evidence type="ECO:0000313" key="19">
    <source>
        <dbReference type="Proteomes" id="UP000253740"/>
    </source>
</evidence>
<evidence type="ECO:0000256" key="10">
    <source>
        <dbReference type="ARBA" id="ARBA00022840"/>
    </source>
</evidence>
<dbReference type="InterPro" id="IPR027417">
    <property type="entry name" value="P-loop_NTPase"/>
</dbReference>
<evidence type="ECO:0000259" key="17">
    <source>
        <dbReference type="SMART" id="SM00382"/>
    </source>
</evidence>
<evidence type="ECO:0000256" key="12">
    <source>
        <dbReference type="ARBA" id="ARBA00022967"/>
    </source>
</evidence>
<dbReference type="InterPro" id="IPR005714">
    <property type="entry name" value="ATPase_T3SS_FliI/YscN"/>
</dbReference>
<evidence type="ECO:0000313" key="18">
    <source>
        <dbReference type="EMBL" id="GAP65263.1"/>
    </source>
</evidence>
<dbReference type="Pfam" id="PF00006">
    <property type="entry name" value="ATP-synt_ab"/>
    <property type="match status" value="1"/>
</dbReference>
<dbReference type="GO" id="GO:0030257">
    <property type="term" value="C:type III protein secretion system complex"/>
    <property type="evidence" value="ECO:0007669"/>
    <property type="project" value="InterPro"/>
</dbReference>
<dbReference type="CDD" id="cd18117">
    <property type="entry name" value="ATP-synt_flagellum-secretory_path_III_N"/>
    <property type="match status" value="1"/>
</dbReference>
<dbReference type="CDD" id="cd01136">
    <property type="entry name" value="ATPase_flagellum-secretory_path_III"/>
    <property type="match status" value="1"/>
</dbReference>
<keyword evidence="19" id="KW-1185">Reference proteome</keyword>
<keyword evidence="13" id="KW-0406">Ion transport</keyword>
<evidence type="ECO:0000256" key="2">
    <source>
        <dbReference type="ARBA" id="ARBA00008936"/>
    </source>
</evidence>
<dbReference type="FunFam" id="3.40.50.12240:FF:000002">
    <property type="entry name" value="Flagellum-specific ATP synthase FliI"/>
    <property type="match status" value="1"/>
</dbReference>
<dbReference type="GO" id="GO:0008564">
    <property type="term" value="F:protein-exporting ATPase activity"/>
    <property type="evidence" value="ECO:0007669"/>
    <property type="project" value="UniProtKB-EC"/>
</dbReference>
<comment type="subcellular location">
    <subcellularLocation>
        <location evidence="1">Cytoplasm</location>
    </subcellularLocation>
</comment>
<evidence type="ECO:0000256" key="11">
    <source>
        <dbReference type="ARBA" id="ARBA00022927"/>
    </source>
</evidence>
<dbReference type="PROSITE" id="PS00152">
    <property type="entry name" value="ATPASE_ALPHA_BETA"/>
    <property type="match status" value="1"/>
</dbReference>
<comment type="catalytic activity">
    <reaction evidence="16">
        <text>ATP + H2O + cellular proteinSide 1 = ADP + phosphate + cellular proteinSide 2.</text>
        <dbReference type="EC" id="7.4.2.8"/>
    </reaction>
</comment>
<keyword evidence="6" id="KW-0963">Cytoplasm</keyword>
<keyword evidence="9" id="KW-1005">Bacterial flagellum biogenesis</keyword>
<keyword evidence="8" id="KW-0375">Hydrogen ion transport</keyword>
<name>A0A0K8QK91_9GAMM</name>
<dbReference type="SUPFAM" id="SSF52540">
    <property type="entry name" value="P-loop containing nucleoside triphosphate hydrolases"/>
    <property type="match status" value="1"/>
</dbReference>
<gene>
    <name evidence="18" type="ORF">MBSD_n0552</name>
</gene>
<dbReference type="EMBL" id="DF970155">
    <property type="protein sequence ID" value="GAP65263.1"/>
    <property type="molecule type" value="Genomic_DNA"/>
</dbReference>
<dbReference type="NCBIfam" id="TIGR01026">
    <property type="entry name" value="fliI_yscN"/>
    <property type="match status" value="1"/>
</dbReference>
<evidence type="ECO:0000256" key="4">
    <source>
        <dbReference type="ARBA" id="ARBA00020580"/>
    </source>
</evidence>
<evidence type="ECO:0000256" key="14">
    <source>
        <dbReference type="ARBA" id="ARBA00023225"/>
    </source>
</evidence>
<evidence type="ECO:0000256" key="15">
    <source>
        <dbReference type="ARBA" id="ARBA00023310"/>
    </source>
</evidence>
<reference evidence="18" key="1">
    <citation type="submission" date="2015-08" db="EMBL/GenBank/DDBJ databases">
        <title>Complete DNA Sequence of Pseudomonas syringae pv. actinidiae, the Causal Agent of Kiwifruit Canker Disease.</title>
        <authorList>
            <person name="Rikkerink E.H.A."/>
            <person name="Fineran P.C."/>
        </authorList>
    </citation>
    <scope>NUCLEOTIDE SEQUENCE</scope>
    <source>
        <strain evidence="18">SkMP5</strain>
    </source>
</reference>
<dbReference type="STRING" id="1475481.GCA_000953855_00561"/>
<dbReference type="GO" id="GO:0030254">
    <property type="term" value="P:protein secretion by the type III secretion system"/>
    <property type="evidence" value="ECO:0007669"/>
    <property type="project" value="InterPro"/>
</dbReference>
<evidence type="ECO:0000256" key="16">
    <source>
        <dbReference type="ARBA" id="ARBA00034006"/>
    </source>
</evidence>
<sequence length="459" mass="48590">MSARLARLQQARAARLRERLALRREAAAQPRPLLAEGMLRRVVGLTLEAVGCEAPLGGRCLVDGADGARIETEVVGFAGERLFLMPTGEMHGILPNARVVPCDAASEIPVGDALLGRVIDAGGTPLDGGGPLRCSEHARLNGAPINPMARHPIDEPLDVGVRAINALLTVGRGQRMGLFAGSGVGKSTLLGMMTRFTDADVIVVGLIGERGREVKEFVDHILGAAGRRRAVVVAAPADSPPLSRLRGAQLATAIAEHFRDRGLKVLLLMDSLTRFAQAQREIALAIGEPPATKGYPPSVFARLPALVERAGNGADGGGSITAFYTVLTEGDDYRHDPIADAARAILDGHIVLSRDLAEAGHYPAIDIEASISRVMPAVVAKPHLDAARRFRQVYSAYRQQRDLIAVGAYQKGSDPRVDEAIALWPRLSAFLQQDVDEPTALREAIAALGAALEPDGAAA</sequence>
<keyword evidence="10" id="KW-0067">ATP-binding</keyword>
<dbReference type="NCBIfam" id="TIGR03496">
    <property type="entry name" value="FliI_clade1"/>
    <property type="match status" value="1"/>
</dbReference>
<comment type="similarity">
    <text evidence="2">Belongs to the ATPase alpha/beta chains family.</text>
</comment>
<accession>A0A0K8QK91</accession>